<dbReference type="InterPro" id="IPR054593">
    <property type="entry name" value="Beta-mannosidase-like_N2"/>
</dbReference>
<dbReference type="Proteomes" id="UP001344658">
    <property type="component" value="Unassembled WGS sequence"/>
</dbReference>
<proteinExistence type="inferred from homology"/>
<feature type="domain" description="F5/8 type C" evidence="4">
    <location>
        <begin position="1"/>
        <end position="132"/>
    </location>
</feature>
<accession>A0ABU7PL36</accession>
<keyword evidence="2" id="KW-0378">Hydrolase</keyword>
<name>A0ABU7PL36_9ACTN</name>
<keyword evidence="3" id="KW-0326">Glycosidase</keyword>
<organism evidence="5 6">
    <name type="scientific">Actinacidiphila polyblastidii</name>
    <dbReference type="NCBI Taxonomy" id="3110430"/>
    <lineage>
        <taxon>Bacteria</taxon>
        <taxon>Bacillati</taxon>
        <taxon>Actinomycetota</taxon>
        <taxon>Actinomycetes</taxon>
        <taxon>Kitasatosporales</taxon>
        <taxon>Streptomycetaceae</taxon>
        <taxon>Actinacidiphila</taxon>
    </lineage>
</organism>
<keyword evidence="6" id="KW-1185">Reference proteome</keyword>
<dbReference type="InterPro" id="IPR008979">
    <property type="entry name" value="Galactose-bd-like_sf"/>
</dbReference>
<dbReference type="SUPFAM" id="SSF49303">
    <property type="entry name" value="beta-Galactosidase/glucuronidase domain"/>
    <property type="match status" value="2"/>
</dbReference>
<dbReference type="Pfam" id="PF22666">
    <property type="entry name" value="Glyco_hydro_2_N2"/>
    <property type="match status" value="1"/>
</dbReference>
<dbReference type="Gene3D" id="2.60.40.10">
    <property type="entry name" value="Immunoglobulins"/>
    <property type="match status" value="2"/>
</dbReference>
<dbReference type="InterPro" id="IPR041351">
    <property type="entry name" value="Ig_GlcNase"/>
</dbReference>
<evidence type="ECO:0000256" key="1">
    <source>
        <dbReference type="ARBA" id="ARBA00007401"/>
    </source>
</evidence>
<dbReference type="InterPro" id="IPR013783">
    <property type="entry name" value="Ig-like_fold"/>
</dbReference>
<evidence type="ECO:0000259" key="4">
    <source>
        <dbReference type="PROSITE" id="PS50022"/>
    </source>
</evidence>
<comment type="caution">
    <text evidence="5">The sequence shown here is derived from an EMBL/GenBank/DDBJ whole genome shotgun (WGS) entry which is preliminary data.</text>
</comment>
<dbReference type="SUPFAM" id="SSF49785">
    <property type="entry name" value="Galactose-binding domain-like"/>
    <property type="match status" value="2"/>
</dbReference>
<protein>
    <recommendedName>
        <fullName evidence="4">F5/8 type C domain-containing protein</fullName>
    </recommendedName>
</protein>
<dbReference type="InterPro" id="IPR000421">
    <property type="entry name" value="FA58C"/>
</dbReference>
<sequence length="747" mass="76417">MPKNPPHVSSRRAVSPPGTLLAAFGTGTGRRPRWIALDLRAVCEVASVEAVFEAVYEAAPLGRTGSAYPAVRVETSTDGAVWRPAGETAAGPGAGPAVRFDDPVAARWLRLTPLPGGGSGPARLAGLRVHGTRAAAGRSPAVGWAAWAAQPLRRTEPAAGLAPEPDGDPYAVPVPDIGAAPGEPADGGWWSMAAGWDLVLDDRAGAVTGAVASAVGAARDGRLPAAAPGTEVGVRRGERLLPQGAFAARPRGARERRSWWYRRQFVLPAAAFAGSAPGAGGDGRLWLEVEGLGHAAEVWLDGRRIGALPHPFARAEFDVSEAVREAGGRRGPHALAVRLTPAPQPAGPDTAAAARAPRCPDARLAPQHTAPSARGLAAELGSRVRLRAAAGEAAPVRFVLSRRALFATPARVGAGPAAPAGATARRPVVAPFSAGRGGFGAGSGRAWWPAETRRDVRAEPSCEGLPAAFVRAVEERLGVSTSQAAFARRARFVDYECLRAVVEAEAQASRFRPGGGYGSGPGGYGLSAGGGGGGGTGRGPVGWTDAGRFGARKAAEPLHVQASPADGAVAVVNRTPHPVRGAVVTAQLHDLGGRPIGPPVTRTMDVGASAVGRAFTVPFTRSLPATHLLRLTLAGADGRTLSANDYWRYRTPTDLRALNGLPQVPLSLRTTAAGPSAVTAEVANRGGAPAALVRLSLGGQDTACAADNFLWLLPGEARTVTLSWAGDDGVPPPPVAAEAYNAARVTA</sequence>
<dbReference type="PANTHER" id="PTHR43536">
    <property type="entry name" value="MANNOSYLGLYCOPROTEIN ENDO-BETA-MANNOSIDASE"/>
    <property type="match status" value="1"/>
</dbReference>
<dbReference type="EMBL" id="JAZEWV010000037">
    <property type="protein sequence ID" value="MEE4545959.1"/>
    <property type="molecule type" value="Genomic_DNA"/>
</dbReference>
<dbReference type="InterPro" id="IPR036156">
    <property type="entry name" value="Beta-gal/glucu_dom_sf"/>
</dbReference>
<dbReference type="PANTHER" id="PTHR43536:SF1">
    <property type="entry name" value="MANNOSYLGLYCOPROTEIN ENDO-BETA-MANNOSIDASE"/>
    <property type="match status" value="1"/>
</dbReference>
<dbReference type="RefSeq" id="WP_330799661.1">
    <property type="nucleotide sequence ID" value="NZ_JAZEWV010000037.1"/>
</dbReference>
<dbReference type="InterPro" id="IPR043534">
    <property type="entry name" value="EBDG/EBM"/>
</dbReference>
<comment type="similarity">
    <text evidence="1">Belongs to the glycosyl hydrolase 2 family.</text>
</comment>
<gene>
    <name evidence="5" type="ORF">V2S66_28815</name>
</gene>
<dbReference type="Gene3D" id="2.60.120.260">
    <property type="entry name" value="Galactose-binding domain-like"/>
    <property type="match status" value="2"/>
</dbReference>
<evidence type="ECO:0000313" key="5">
    <source>
        <dbReference type="EMBL" id="MEE4545959.1"/>
    </source>
</evidence>
<evidence type="ECO:0000256" key="3">
    <source>
        <dbReference type="ARBA" id="ARBA00023295"/>
    </source>
</evidence>
<evidence type="ECO:0000256" key="2">
    <source>
        <dbReference type="ARBA" id="ARBA00022801"/>
    </source>
</evidence>
<reference evidence="5 6" key="1">
    <citation type="submission" date="2023-12" db="EMBL/GenBank/DDBJ databases">
        <title>Streptomyces sp. V4-01.</title>
        <authorList>
            <person name="Somphong A."/>
            <person name="Phongsopitanun W."/>
        </authorList>
    </citation>
    <scope>NUCLEOTIDE SEQUENCE [LARGE SCALE GENOMIC DNA]</scope>
    <source>
        <strain evidence="5 6">V4-01</strain>
    </source>
</reference>
<dbReference type="Pfam" id="PF18368">
    <property type="entry name" value="Ig_GlcNase"/>
    <property type="match status" value="1"/>
</dbReference>
<evidence type="ECO:0000313" key="6">
    <source>
        <dbReference type="Proteomes" id="UP001344658"/>
    </source>
</evidence>
<dbReference type="PROSITE" id="PS50022">
    <property type="entry name" value="FA58C_3"/>
    <property type="match status" value="1"/>
</dbReference>